<accession>A0AAW0HP66</accession>
<sequence>MNAATGGFSPASRLCERLERLPEISGTWLLQRASQERESQSRVSEDPGGPHTQASASSGQLSQALPWIRVDSSLSEA</sequence>
<dbReference type="Proteomes" id="UP001488838">
    <property type="component" value="Unassembled WGS sequence"/>
</dbReference>
<gene>
    <name evidence="2" type="ORF">U0070_004206</name>
</gene>
<reference evidence="2 3" key="1">
    <citation type="journal article" date="2023" name="bioRxiv">
        <title>Conserved and derived expression patterns and positive selection on dental genes reveal complex evolutionary context of ever-growing rodent molars.</title>
        <authorList>
            <person name="Calamari Z.T."/>
            <person name="Song A."/>
            <person name="Cohen E."/>
            <person name="Akter M."/>
            <person name="Roy R.D."/>
            <person name="Hallikas O."/>
            <person name="Christensen M.M."/>
            <person name="Li P."/>
            <person name="Marangoni P."/>
            <person name="Jernvall J."/>
            <person name="Klein O.D."/>
        </authorList>
    </citation>
    <scope>NUCLEOTIDE SEQUENCE [LARGE SCALE GENOMIC DNA]</scope>
    <source>
        <strain evidence="2">V071</strain>
    </source>
</reference>
<evidence type="ECO:0000313" key="3">
    <source>
        <dbReference type="Proteomes" id="UP001488838"/>
    </source>
</evidence>
<feature type="compositionally biased region" description="Low complexity" evidence="1">
    <location>
        <begin position="53"/>
        <end position="64"/>
    </location>
</feature>
<keyword evidence="3" id="KW-1185">Reference proteome</keyword>
<evidence type="ECO:0000313" key="2">
    <source>
        <dbReference type="EMBL" id="KAK7803570.1"/>
    </source>
</evidence>
<protein>
    <submittedName>
        <fullName evidence="2">Uncharacterized protein</fullName>
    </submittedName>
</protein>
<comment type="caution">
    <text evidence="2">The sequence shown here is derived from an EMBL/GenBank/DDBJ whole genome shotgun (WGS) entry which is preliminary data.</text>
</comment>
<proteinExistence type="predicted"/>
<name>A0AAW0HP66_MYOGA</name>
<dbReference type="EMBL" id="JBBHLL010000412">
    <property type="protein sequence ID" value="KAK7803570.1"/>
    <property type="molecule type" value="Genomic_DNA"/>
</dbReference>
<feature type="region of interest" description="Disordered" evidence="1">
    <location>
        <begin position="29"/>
        <end position="64"/>
    </location>
</feature>
<evidence type="ECO:0000256" key="1">
    <source>
        <dbReference type="SAM" id="MobiDB-lite"/>
    </source>
</evidence>
<organism evidence="2 3">
    <name type="scientific">Myodes glareolus</name>
    <name type="common">Bank vole</name>
    <name type="synonym">Clethrionomys glareolus</name>
    <dbReference type="NCBI Taxonomy" id="447135"/>
    <lineage>
        <taxon>Eukaryota</taxon>
        <taxon>Metazoa</taxon>
        <taxon>Chordata</taxon>
        <taxon>Craniata</taxon>
        <taxon>Vertebrata</taxon>
        <taxon>Euteleostomi</taxon>
        <taxon>Mammalia</taxon>
        <taxon>Eutheria</taxon>
        <taxon>Euarchontoglires</taxon>
        <taxon>Glires</taxon>
        <taxon>Rodentia</taxon>
        <taxon>Myomorpha</taxon>
        <taxon>Muroidea</taxon>
        <taxon>Cricetidae</taxon>
        <taxon>Arvicolinae</taxon>
        <taxon>Myodes</taxon>
    </lineage>
</organism>
<feature type="compositionally biased region" description="Basic and acidic residues" evidence="1">
    <location>
        <begin position="34"/>
        <end position="45"/>
    </location>
</feature>
<dbReference type="AlphaFoldDB" id="A0AAW0HP66"/>